<dbReference type="AlphaFoldDB" id="A0AAN6H0U9"/>
<gene>
    <name evidence="1" type="ORF">LTR91_026190</name>
</gene>
<proteinExistence type="predicted"/>
<reference evidence="1" key="1">
    <citation type="submission" date="2023-06" db="EMBL/GenBank/DDBJ databases">
        <title>Black Yeasts Isolated from many extreme environments.</title>
        <authorList>
            <person name="Coleine C."/>
            <person name="Stajich J.E."/>
            <person name="Selbmann L."/>
        </authorList>
    </citation>
    <scope>NUCLEOTIDE SEQUENCE</scope>
    <source>
        <strain evidence="1">CCFEE 5200</strain>
    </source>
</reference>
<dbReference type="EMBL" id="JAUJLE010001017">
    <property type="protein sequence ID" value="KAK0949757.1"/>
    <property type="molecule type" value="Genomic_DNA"/>
</dbReference>
<keyword evidence="2" id="KW-1185">Reference proteome</keyword>
<feature type="non-terminal residue" evidence="1">
    <location>
        <position position="1"/>
    </location>
</feature>
<comment type="caution">
    <text evidence="1">The sequence shown here is derived from an EMBL/GenBank/DDBJ whole genome shotgun (WGS) entry which is preliminary data.</text>
</comment>
<organism evidence="1 2">
    <name type="scientific">Friedmanniomyces endolithicus</name>
    <dbReference type="NCBI Taxonomy" id="329885"/>
    <lineage>
        <taxon>Eukaryota</taxon>
        <taxon>Fungi</taxon>
        <taxon>Dikarya</taxon>
        <taxon>Ascomycota</taxon>
        <taxon>Pezizomycotina</taxon>
        <taxon>Dothideomycetes</taxon>
        <taxon>Dothideomycetidae</taxon>
        <taxon>Mycosphaerellales</taxon>
        <taxon>Teratosphaeriaceae</taxon>
        <taxon>Friedmanniomyces</taxon>
    </lineage>
</organism>
<sequence length="263" mass="29167">LAGTSIEETQAEFEKLDDGSTNLAGKTADLTEVTIVNAPERPGDRNTLRASRPVNNKHVKGNVELHFHDIVTDDAFPWCHTVNVAIAYQAAGASKNDCVDVAHIELDIIDTSVPAREGEETWMEYLLDFSADYDDPLRPVGVMLRSLLDTSGEVREDARKFGDVLGSRTFVFVCELELATESRQKGVGSVAMEILHRMLPFHLGHGDAAMLLQPAGLDRAVSKEMEGEYQKMLFRFYGSLGYEKWFATKNGAKAPYTLMGRRL</sequence>
<evidence type="ECO:0000313" key="2">
    <source>
        <dbReference type="Proteomes" id="UP001175353"/>
    </source>
</evidence>
<protein>
    <submittedName>
        <fullName evidence="1">Uncharacterized protein</fullName>
    </submittedName>
</protein>
<accession>A0AAN6H0U9</accession>
<evidence type="ECO:0000313" key="1">
    <source>
        <dbReference type="EMBL" id="KAK0949757.1"/>
    </source>
</evidence>
<name>A0AAN6H0U9_9PEZI</name>
<dbReference type="Proteomes" id="UP001175353">
    <property type="component" value="Unassembled WGS sequence"/>
</dbReference>